<evidence type="ECO:0000313" key="1">
    <source>
        <dbReference type="EMBL" id="NKE09283.1"/>
    </source>
</evidence>
<dbReference type="RefSeq" id="WP_119933321.1">
    <property type="nucleotide sequence ID" value="NZ_JAAVUN010000006.1"/>
</dbReference>
<proteinExistence type="predicted"/>
<keyword evidence="2" id="KW-1185">Reference proteome</keyword>
<sequence length="176" mass="18685">MTVGAQTYVDNLPAGVTVTSVTYRWWIANRIGQTSTGPGAFWVGNSSSSRSRQNFDAMPYTSGTGTAWRNTVSNTANLVNQTYPDGVTRQSWDLNFSWTAGTNNTSGTYTTDAQGCRDFTTGPSGRFDVAYSGVVAPSSCPTPSATIPNFNTIVVTLSNGETLTETSASDGESTCR</sequence>
<evidence type="ECO:0000313" key="2">
    <source>
        <dbReference type="Proteomes" id="UP000521379"/>
    </source>
</evidence>
<name>A0A846TLG7_9MICC</name>
<comment type="caution">
    <text evidence="1">The sequence shown here is derived from an EMBL/GenBank/DDBJ whole genome shotgun (WGS) entry which is preliminary data.</text>
</comment>
<protein>
    <submittedName>
        <fullName evidence="1">Uncharacterized protein</fullName>
    </submittedName>
</protein>
<reference evidence="1 2" key="1">
    <citation type="submission" date="2020-02" db="EMBL/GenBank/DDBJ databases">
        <authorList>
            <person name="Sun Q."/>
        </authorList>
    </citation>
    <scope>NUCLEOTIDE SEQUENCE [LARGE SCALE GENOMIC DNA]</scope>
    <source>
        <strain evidence="1 2">YIM 13062</strain>
    </source>
</reference>
<organism evidence="1 2">
    <name type="scientific">Kocuria subflava</name>
    <dbReference type="NCBI Taxonomy" id="1736139"/>
    <lineage>
        <taxon>Bacteria</taxon>
        <taxon>Bacillati</taxon>
        <taxon>Actinomycetota</taxon>
        <taxon>Actinomycetes</taxon>
        <taxon>Micrococcales</taxon>
        <taxon>Micrococcaceae</taxon>
        <taxon>Kocuria</taxon>
    </lineage>
</organism>
<dbReference type="Proteomes" id="UP000521379">
    <property type="component" value="Unassembled WGS sequence"/>
</dbReference>
<gene>
    <name evidence="1" type="ORF">GTW58_04865</name>
</gene>
<dbReference type="AlphaFoldDB" id="A0A846TLG7"/>
<accession>A0A846TLG7</accession>
<dbReference type="EMBL" id="JAAVUN010000006">
    <property type="protein sequence ID" value="NKE09283.1"/>
    <property type="molecule type" value="Genomic_DNA"/>
</dbReference>